<dbReference type="RefSeq" id="WP_162390625.1">
    <property type="nucleotide sequence ID" value="NZ_CP045997.1"/>
</dbReference>
<sequence length="249" mass="28407">MPINGLFAPSWLINPFIFSLFLFGVPRAQSQPNVQDAAVLPDSAKGYWRVYTDYNTGLTRISFYTTEHELLYQEKMKDRYIKLTKRTIAQFNELLAKLVDGHLVADRIKSYDLLVSTHGIDPPRFLLPEVDEPPTDSPQTPSNQLLVNLLPVQDKKVRLCYSNPAQQHLLVSIKDEFSHYMYRARSLAKTNSELFNLSQLPPGRYRFDIDSGQNTIQYSLVIPEGDDRIELNRVSSPSTGLTQPKAHLP</sequence>
<dbReference type="AlphaFoldDB" id="A0A6P1W5Q9"/>
<protein>
    <submittedName>
        <fullName evidence="1">Uncharacterized protein</fullName>
    </submittedName>
</protein>
<dbReference type="Proteomes" id="UP000464577">
    <property type="component" value="Chromosome"/>
</dbReference>
<evidence type="ECO:0000313" key="1">
    <source>
        <dbReference type="EMBL" id="QHW00235.1"/>
    </source>
</evidence>
<accession>A0A6P1W5Q9</accession>
<evidence type="ECO:0000313" key="2">
    <source>
        <dbReference type="Proteomes" id="UP000464577"/>
    </source>
</evidence>
<proteinExistence type="predicted"/>
<keyword evidence="2" id="KW-1185">Reference proteome</keyword>
<organism evidence="1 2">
    <name type="scientific">Spirosoma endbachense</name>
    <dbReference type="NCBI Taxonomy" id="2666025"/>
    <lineage>
        <taxon>Bacteria</taxon>
        <taxon>Pseudomonadati</taxon>
        <taxon>Bacteroidota</taxon>
        <taxon>Cytophagia</taxon>
        <taxon>Cytophagales</taxon>
        <taxon>Cytophagaceae</taxon>
        <taxon>Spirosoma</taxon>
    </lineage>
</organism>
<reference evidence="1 2" key="1">
    <citation type="submission" date="2019-11" db="EMBL/GenBank/DDBJ databases">
        <title>Spirosoma endbachense sp. nov., isolated from a natural salt meadow.</title>
        <authorList>
            <person name="Rojas J."/>
            <person name="Ambika Manirajan B."/>
            <person name="Ratering S."/>
            <person name="Suarez C."/>
            <person name="Geissler-Plaum R."/>
            <person name="Schnell S."/>
        </authorList>
    </citation>
    <scope>NUCLEOTIDE SEQUENCE [LARGE SCALE GENOMIC DNA]</scope>
    <source>
        <strain evidence="1 2">I-24</strain>
    </source>
</reference>
<dbReference type="KEGG" id="senf:GJR95_36745"/>
<name>A0A6P1W5Q9_9BACT</name>
<dbReference type="EMBL" id="CP045997">
    <property type="protein sequence ID" value="QHW00235.1"/>
    <property type="molecule type" value="Genomic_DNA"/>
</dbReference>
<gene>
    <name evidence="1" type="ORF">GJR95_36745</name>
</gene>